<organism evidence="2">
    <name type="scientific">viral metagenome</name>
    <dbReference type="NCBI Taxonomy" id="1070528"/>
    <lineage>
        <taxon>unclassified sequences</taxon>
        <taxon>metagenomes</taxon>
        <taxon>organismal metagenomes</taxon>
    </lineage>
</organism>
<name>A0A6C0I673_9ZZZZ</name>
<proteinExistence type="predicted"/>
<accession>A0A6C0I673</accession>
<evidence type="ECO:0000256" key="1">
    <source>
        <dbReference type="SAM" id="MobiDB-lite"/>
    </source>
</evidence>
<reference evidence="2" key="1">
    <citation type="journal article" date="2020" name="Nature">
        <title>Giant virus diversity and host interactions through global metagenomics.</title>
        <authorList>
            <person name="Schulz F."/>
            <person name="Roux S."/>
            <person name="Paez-Espino D."/>
            <person name="Jungbluth S."/>
            <person name="Walsh D.A."/>
            <person name="Denef V.J."/>
            <person name="McMahon K.D."/>
            <person name="Konstantinidis K.T."/>
            <person name="Eloe-Fadrosh E.A."/>
            <person name="Kyrpides N.C."/>
            <person name="Woyke T."/>
        </authorList>
    </citation>
    <scope>NUCLEOTIDE SEQUENCE</scope>
    <source>
        <strain evidence="2">GVMAG-M-3300023184-50</strain>
    </source>
</reference>
<feature type="region of interest" description="Disordered" evidence="1">
    <location>
        <begin position="57"/>
        <end position="76"/>
    </location>
</feature>
<sequence length="130" mass="13895">MKDKTTILVSVLAVALAFAVLTRLFESREGFSQQSAGAPIASEGIGSYDGIDISNGGNMWSSTPKPTPLKPYENADDNQLFQYQESKFTPECCPSAITNDVGCLCATPQEEKDWVTRGGNRSGSGPDITV</sequence>
<evidence type="ECO:0000313" key="2">
    <source>
        <dbReference type="EMBL" id="QHT88404.1"/>
    </source>
</evidence>
<dbReference type="EMBL" id="MN740116">
    <property type="protein sequence ID" value="QHT88404.1"/>
    <property type="molecule type" value="Genomic_DNA"/>
</dbReference>
<dbReference type="AlphaFoldDB" id="A0A6C0I673"/>
<protein>
    <submittedName>
        <fullName evidence="2">Uncharacterized protein</fullName>
    </submittedName>
</protein>